<reference evidence="2 3" key="1">
    <citation type="journal article" date="2020" name="ISME J.">
        <title>Uncovering the hidden diversity of litter-decomposition mechanisms in mushroom-forming fungi.</title>
        <authorList>
            <person name="Floudas D."/>
            <person name="Bentzer J."/>
            <person name="Ahren D."/>
            <person name="Johansson T."/>
            <person name="Persson P."/>
            <person name="Tunlid A."/>
        </authorList>
    </citation>
    <scope>NUCLEOTIDE SEQUENCE [LARGE SCALE GENOMIC DNA]</scope>
    <source>
        <strain evidence="2 3">CBS 175.51</strain>
    </source>
</reference>
<name>A0A8H5EXF9_9AGAR</name>
<organism evidence="2 3">
    <name type="scientific">Ephemerocybe angulata</name>
    <dbReference type="NCBI Taxonomy" id="980116"/>
    <lineage>
        <taxon>Eukaryota</taxon>
        <taxon>Fungi</taxon>
        <taxon>Dikarya</taxon>
        <taxon>Basidiomycota</taxon>
        <taxon>Agaricomycotina</taxon>
        <taxon>Agaricomycetes</taxon>
        <taxon>Agaricomycetidae</taxon>
        <taxon>Agaricales</taxon>
        <taxon>Agaricineae</taxon>
        <taxon>Psathyrellaceae</taxon>
        <taxon>Ephemerocybe</taxon>
    </lineage>
</organism>
<dbReference type="Proteomes" id="UP000541558">
    <property type="component" value="Unassembled WGS sequence"/>
</dbReference>
<feature type="transmembrane region" description="Helical" evidence="1">
    <location>
        <begin position="122"/>
        <end position="143"/>
    </location>
</feature>
<evidence type="ECO:0000256" key="1">
    <source>
        <dbReference type="SAM" id="Phobius"/>
    </source>
</evidence>
<proteinExistence type="predicted"/>
<comment type="caution">
    <text evidence="2">The sequence shown here is derived from an EMBL/GenBank/DDBJ whole genome shotgun (WGS) entry which is preliminary data.</text>
</comment>
<dbReference type="OrthoDB" id="3357408at2759"/>
<keyword evidence="3" id="KW-1185">Reference proteome</keyword>
<feature type="transmembrane region" description="Helical" evidence="1">
    <location>
        <begin position="93"/>
        <end position="110"/>
    </location>
</feature>
<feature type="transmembrane region" description="Helical" evidence="1">
    <location>
        <begin position="163"/>
        <end position="181"/>
    </location>
</feature>
<sequence>MSIGIYSFLYAGTLYVFSQKTIRGNGAAIIISLGGNTVLFGLAAIHNWIALTTSPGPSAVNVYQMIHAYALQPDDAPSTAPNDFLSNYDNWDTFGQGIILSLIIWVGDLLGPVSVRLSPLPFMILGLTPTTTPVLTSFAMYWWRDQDGISASIMGHIFKSISPVNIVLNCLTTGMIAYRIWRQREESRKVGLSVTSGMDLLTAVRIVIESALIYTLEMFLSIILFTVGHPSVLVVHHTLAPTIGIVFALIAIRSHVANHHTRSVHITSEIQSPWPQNSRLRASVDLNSLNGNQAGTMRIRSIAVEDDEQWGGAIGKSIAEGHSMGRPLGVHSPN</sequence>
<dbReference type="EMBL" id="JAACJK010000220">
    <property type="protein sequence ID" value="KAF5315867.1"/>
    <property type="molecule type" value="Genomic_DNA"/>
</dbReference>
<evidence type="ECO:0000313" key="2">
    <source>
        <dbReference type="EMBL" id="KAF5315867.1"/>
    </source>
</evidence>
<feature type="transmembrane region" description="Helical" evidence="1">
    <location>
        <begin position="202"/>
        <end position="227"/>
    </location>
</feature>
<gene>
    <name evidence="2" type="ORF">D9611_004942</name>
</gene>
<feature type="transmembrane region" description="Helical" evidence="1">
    <location>
        <begin position="233"/>
        <end position="252"/>
    </location>
</feature>
<keyword evidence="1" id="KW-0812">Transmembrane</keyword>
<evidence type="ECO:0000313" key="3">
    <source>
        <dbReference type="Proteomes" id="UP000541558"/>
    </source>
</evidence>
<accession>A0A8H5EXF9</accession>
<protein>
    <submittedName>
        <fullName evidence="2">Uncharacterized protein</fullName>
    </submittedName>
</protein>
<dbReference type="AlphaFoldDB" id="A0A8H5EXF9"/>
<keyword evidence="1" id="KW-0472">Membrane</keyword>
<keyword evidence="1" id="KW-1133">Transmembrane helix</keyword>
<feature type="transmembrane region" description="Helical" evidence="1">
    <location>
        <begin position="27"/>
        <end position="49"/>
    </location>
</feature>